<evidence type="ECO:0000313" key="13">
    <source>
        <dbReference type="Proteomes" id="UP001428817"/>
    </source>
</evidence>
<dbReference type="Gene3D" id="2.40.30.10">
    <property type="entry name" value="Translation factors"/>
    <property type="match status" value="1"/>
</dbReference>
<dbReference type="InterPro" id="IPR005804">
    <property type="entry name" value="FA_desaturase_dom"/>
</dbReference>
<dbReference type="PRINTS" id="PR00410">
    <property type="entry name" value="PHEHYDRXLASE"/>
</dbReference>
<evidence type="ECO:0000256" key="2">
    <source>
        <dbReference type="ARBA" id="ARBA00022630"/>
    </source>
</evidence>
<dbReference type="EMBL" id="BAABJP010000031">
    <property type="protein sequence ID" value="GAA5165563.1"/>
    <property type="molecule type" value="Genomic_DNA"/>
</dbReference>
<dbReference type="Pfam" id="PF00487">
    <property type="entry name" value="FA_desaturase"/>
    <property type="match status" value="1"/>
</dbReference>
<feature type="transmembrane region" description="Helical" evidence="9">
    <location>
        <begin position="56"/>
        <end position="74"/>
    </location>
</feature>
<dbReference type="SUPFAM" id="SSF54292">
    <property type="entry name" value="2Fe-2S ferredoxin-like"/>
    <property type="match status" value="1"/>
</dbReference>
<keyword evidence="5" id="KW-0274">FAD</keyword>
<evidence type="ECO:0000259" key="11">
    <source>
        <dbReference type="PROSITE" id="PS51384"/>
    </source>
</evidence>
<dbReference type="PANTHER" id="PTHR47354">
    <property type="entry name" value="NADH OXIDOREDUCTASE HCR"/>
    <property type="match status" value="1"/>
</dbReference>
<evidence type="ECO:0000256" key="3">
    <source>
        <dbReference type="ARBA" id="ARBA00022714"/>
    </source>
</evidence>
<sequence>MTSADAAARAVTPRTALPDPVEPVPALAGPTVGLFAGSLVVWGLATWALLGLGVSPWLTIPVHAAVSFMMFTVLHDAVHYSISRRRWVNAVLGRLTVPFVVPYASAPLFGFIHIEHHRNTNEELDSDPDAWATDGPWWQLPFRWLTIDFWYACFYLKHLGRRSGREIAETAGIVLLFLAGVTVAALTGTLWTVALVYLIPSRIALGVLAWWFDWLPHHGLEVTQRENRYRATRIRVGMEWLLTPVLLYQNYHLVHHLHPSIPFYRYIAAWKRNEEAYLERDAAIMTAFGRELTTEEYRTWRELDSALARVGPVTRPRGSSASHAEFHRLPVAALDRLTEDSLAITFDVPDRLAERFRFEAGQHVTVRSEANGVRRNYSICAPATGGPLRIAVKRIPGGVFSSYVAERLAVGDELELMTPTGRFGPALDPAGRRHYAAVAAGSGITPILSILATALEVEPDSRCTLVYGNRTRHSTMFREELAALESRFSDRLEILHVLSREPHRGASPYTGRIDQALLGRLLAERLAPADVDEWYLCGPSGLVEDARRTLLAHRVDAERVHAELFHVPASAPAEDVGVASSVTVRLDGREDVVELAAGQSVLDGALSVRPDAPYACMGGACGTCRAKLVRGTVAMEHNFALGRADLDAGYVLTCQAQPTSAEVTIDYDD</sequence>
<dbReference type="PROSITE" id="PS51384">
    <property type="entry name" value="FAD_FR"/>
    <property type="match status" value="1"/>
</dbReference>
<protein>
    <submittedName>
        <fullName evidence="12">Fatty acid desaturase</fullName>
    </submittedName>
</protein>
<keyword evidence="13" id="KW-1185">Reference proteome</keyword>
<evidence type="ECO:0000256" key="9">
    <source>
        <dbReference type="SAM" id="Phobius"/>
    </source>
</evidence>
<dbReference type="InterPro" id="IPR017927">
    <property type="entry name" value="FAD-bd_FR_type"/>
</dbReference>
<dbReference type="InterPro" id="IPR012675">
    <property type="entry name" value="Beta-grasp_dom_sf"/>
</dbReference>
<dbReference type="InterPro" id="IPR050415">
    <property type="entry name" value="MRET"/>
</dbReference>
<keyword evidence="9" id="KW-0472">Membrane</keyword>
<keyword evidence="9" id="KW-1133">Transmembrane helix</keyword>
<name>A0ABP9QPS0_9PSEU</name>
<feature type="transmembrane region" description="Helical" evidence="9">
    <location>
        <begin position="172"/>
        <end position="199"/>
    </location>
</feature>
<dbReference type="InterPro" id="IPR039261">
    <property type="entry name" value="FNR_nucleotide-bd"/>
</dbReference>
<evidence type="ECO:0000256" key="1">
    <source>
        <dbReference type="ARBA" id="ARBA00001974"/>
    </source>
</evidence>
<dbReference type="Pfam" id="PF00970">
    <property type="entry name" value="FAD_binding_6"/>
    <property type="match status" value="1"/>
</dbReference>
<evidence type="ECO:0000313" key="12">
    <source>
        <dbReference type="EMBL" id="GAA5165563.1"/>
    </source>
</evidence>
<keyword evidence="2" id="KW-0285">Flavoprotein</keyword>
<comment type="caution">
    <text evidence="12">The sequence shown here is derived from an EMBL/GenBank/DDBJ whole genome shotgun (WGS) entry which is preliminary data.</text>
</comment>
<comment type="cofactor">
    <cofactor evidence="1">
        <name>FAD</name>
        <dbReference type="ChEBI" id="CHEBI:57692"/>
    </cofactor>
</comment>
<dbReference type="InterPro" id="IPR006058">
    <property type="entry name" value="2Fe2S_fd_BS"/>
</dbReference>
<feature type="domain" description="2Fe-2S ferredoxin-type" evidence="10">
    <location>
        <begin position="580"/>
        <end position="669"/>
    </location>
</feature>
<keyword evidence="3" id="KW-0001">2Fe-2S</keyword>
<feature type="transmembrane region" description="Helical" evidence="9">
    <location>
        <begin position="95"/>
        <end position="114"/>
    </location>
</feature>
<dbReference type="CDD" id="cd06214">
    <property type="entry name" value="PA_degradation_oxidoreductase_like"/>
    <property type="match status" value="1"/>
</dbReference>
<evidence type="ECO:0000256" key="8">
    <source>
        <dbReference type="ARBA" id="ARBA00023014"/>
    </source>
</evidence>
<keyword evidence="7" id="KW-0408">Iron</keyword>
<dbReference type="PROSITE" id="PS00197">
    <property type="entry name" value="2FE2S_FER_1"/>
    <property type="match status" value="1"/>
</dbReference>
<keyword evidence="4" id="KW-0479">Metal-binding</keyword>
<dbReference type="RefSeq" id="WP_185065004.1">
    <property type="nucleotide sequence ID" value="NZ_BAABJP010000031.1"/>
</dbReference>
<evidence type="ECO:0000256" key="5">
    <source>
        <dbReference type="ARBA" id="ARBA00022827"/>
    </source>
</evidence>
<proteinExistence type="predicted"/>
<dbReference type="InterPro" id="IPR036010">
    <property type="entry name" value="2Fe-2S_ferredoxin-like_sf"/>
</dbReference>
<dbReference type="Pfam" id="PF00111">
    <property type="entry name" value="Fer2"/>
    <property type="match status" value="1"/>
</dbReference>
<evidence type="ECO:0000256" key="6">
    <source>
        <dbReference type="ARBA" id="ARBA00023002"/>
    </source>
</evidence>
<dbReference type="InterPro" id="IPR008333">
    <property type="entry name" value="Cbr1-like_FAD-bd_dom"/>
</dbReference>
<dbReference type="PANTHER" id="PTHR47354:SF8">
    <property type="entry name" value="1,2-PHENYLACETYL-COA EPOXIDASE, SUBUNIT E"/>
    <property type="match status" value="1"/>
</dbReference>
<dbReference type="SUPFAM" id="SSF52343">
    <property type="entry name" value="Ferredoxin reductase-like, C-terminal NADP-linked domain"/>
    <property type="match status" value="1"/>
</dbReference>
<evidence type="ECO:0000256" key="7">
    <source>
        <dbReference type="ARBA" id="ARBA00023004"/>
    </source>
</evidence>
<reference evidence="13" key="1">
    <citation type="journal article" date="2019" name="Int. J. Syst. Evol. Microbiol.">
        <title>The Global Catalogue of Microorganisms (GCM) 10K type strain sequencing project: providing services to taxonomists for standard genome sequencing and annotation.</title>
        <authorList>
            <consortium name="The Broad Institute Genomics Platform"/>
            <consortium name="The Broad Institute Genome Sequencing Center for Infectious Disease"/>
            <person name="Wu L."/>
            <person name="Ma J."/>
        </authorList>
    </citation>
    <scope>NUCLEOTIDE SEQUENCE [LARGE SCALE GENOMIC DNA]</scope>
    <source>
        <strain evidence="13">JCM 18303</strain>
    </source>
</reference>
<dbReference type="PROSITE" id="PS51085">
    <property type="entry name" value="2FE2S_FER_2"/>
    <property type="match status" value="1"/>
</dbReference>
<keyword evidence="6" id="KW-0560">Oxidoreductase</keyword>
<feature type="domain" description="FAD-binding FR-type" evidence="11">
    <location>
        <begin position="324"/>
        <end position="426"/>
    </location>
</feature>
<dbReference type="Gene3D" id="3.10.20.30">
    <property type="match status" value="1"/>
</dbReference>
<accession>A0ABP9QPS0</accession>
<dbReference type="Proteomes" id="UP001428817">
    <property type="component" value="Unassembled WGS sequence"/>
</dbReference>
<keyword evidence="9" id="KW-0812">Transmembrane</keyword>
<dbReference type="Pfam" id="PF00175">
    <property type="entry name" value="NAD_binding_1"/>
    <property type="match status" value="1"/>
</dbReference>
<feature type="transmembrane region" description="Helical" evidence="9">
    <location>
        <begin position="32"/>
        <end position="50"/>
    </location>
</feature>
<dbReference type="InterPro" id="IPR017938">
    <property type="entry name" value="Riboflavin_synthase-like_b-brl"/>
</dbReference>
<dbReference type="SUPFAM" id="SSF63380">
    <property type="entry name" value="Riboflavin synthase domain-like"/>
    <property type="match status" value="1"/>
</dbReference>
<gene>
    <name evidence="12" type="ORF">GCM10023321_55710</name>
</gene>
<dbReference type="Gene3D" id="3.40.50.80">
    <property type="entry name" value="Nucleotide-binding domain of ferredoxin-NADP reductase (FNR) module"/>
    <property type="match status" value="1"/>
</dbReference>
<keyword evidence="8" id="KW-0411">Iron-sulfur</keyword>
<dbReference type="CDD" id="cd00207">
    <property type="entry name" value="fer2"/>
    <property type="match status" value="1"/>
</dbReference>
<evidence type="ECO:0000259" key="10">
    <source>
        <dbReference type="PROSITE" id="PS51085"/>
    </source>
</evidence>
<dbReference type="InterPro" id="IPR001433">
    <property type="entry name" value="OxRdtase_FAD/NAD-bd"/>
</dbReference>
<evidence type="ECO:0000256" key="4">
    <source>
        <dbReference type="ARBA" id="ARBA00022723"/>
    </source>
</evidence>
<organism evidence="12 13">
    <name type="scientific">Pseudonocardia eucalypti</name>
    <dbReference type="NCBI Taxonomy" id="648755"/>
    <lineage>
        <taxon>Bacteria</taxon>
        <taxon>Bacillati</taxon>
        <taxon>Actinomycetota</taxon>
        <taxon>Actinomycetes</taxon>
        <taxon>Pseudonocardiales</taxon>
        <taxon>Pseudonocardiaceae</taxon>
        <taxon>Pseudonocardia</taxon>
    </lineage>
</organism>
<dbReference type="InterPro" id="IPR001041">
    <property type="entry name" value="2Fe-2S_ferredoxin-type"/>
</dbReference>